<proteinExistence type="predicted"/>
<accession>A0ABY4G263</accession>
<organism evidence="1 2">
    <name type="scientific">Hymenobacter volaticus</name>
    <dbReference type="NCBI Taxonomy" id="2932254"/>
    <lineage>
        <taxon>Bacteria</taxon>
        <taxon>Pseudomonadati</taxon>
        <taxon>Bacteroidota</taxon>
        <taxon>Cytophagia</taxon>
        <taxon>Cytophagales</taxon>
        <taxon>Hymenobacteraceae</taxon>
        <taxon>Hymenobacter</taxon>
    </lineage>
</organism>
<dbReference type="EMBL" id="CP095061">
    <property type="protein sequence ID" value="UOQ64876.1"/>
    <property type="molecule type" value="Genomic_DNA"/>
</dbReference>
<gene>
    <name evidence="1" type="ORF">MUN86_15035</name>
</gene>
<evidence type="ECO:0000313" key="1">
    <source>
        <dbReference type="EMBL" id="UOQ64876.1"/>
    </source>
</evidence>
<reference evidence="1" key="1">
    <citation type="submission" date="2022-04" db="EMBL/GenBank/DDBJ databases">
        <title>Hymenobacter sp. isolated from the air.</title>
        <authorList>
            <person name="Won M."/>
            <person name="Lee C.-M."/>
            <person name="Woen H.-Y."/>
            <person name="Kwon S.-W."/>
        </authorList>
    </citation>
    <scope>NUCLEOTIDE SEQUENCE</scope>
    <source>
        <strain evidence="1">5420S-77</strain>
    </source>
</reference>
<protein>
    <recommendedName>
        <fullName evidence="3">Gingipain domain-containing protein</fullName>
    </recommendedName>
</protein>
<keyword evidence="2" id="KW-1185">Reference proteome</keyword>
<dbReference type="RefSeq" id="WP_245118886.1">
    <property type="nucleotide sequence ID" value="NZ_CP095061.1"/>
</dbReference>
<sequence>MALVRTGTFRYNKIWVVESLPKDEPQTGSILYRDLLRRRTEQMPAVSCELAQVPTKRNLCRFLKRVEDYVQKKAQLPFLHFEMHGNPKGLELASGEVMPWGELANYFRNINIATRNNLMVSLATCYGGFMFGEISPVIEAPFCGVIGTFSKVPQGEVEEGFYEFFESLLSRDGLDNAVVALNSANPDNPKFQFISAEGVFESVRRNIRESYNEAEFMRAKVYELTARALKNRNIRNTRSIWDIKYSIERFLADEREPAITEMMDVFLMKNLTPLHFREAG</sequence>
<name>A0ABY4G263_9BACT</name>
<dbReference type="Proteomes" id="UP000830401">
    <property type="component" value="Chromosome"/>
</dbReference>
<evidence type="ECO:0000313" key="2">
    <source>
        <dbReference type="Proteomes" id="UP000830401"/>
    </source>
</evidence>
<evidence type="ECO:0008006" key="3">
    <source>
        <dbReference type="Google" id="ProtNLM"/>
    </source>
</evidence>